<name>A0A127Z6N5_9BASI</name>
<evidence type="ECO:0000259" key="3">
    <source>
        <dbReference type="Pfam" id="PF00561"/>
    </source>
</evidence>
<comment type="similarity">
    <text evidence="1">Belongs to the AB hydrolase superfamily. MetX family.</text>
</comment>
<dbReference type="InterPro" id="IPR008220">
    <property type="entry name" value="HAT_MetX-like"/>
</dbReference>
<protein>
    <submittedName>
        <fullName evidence="4">Related to homoserine O-acetyltransferase</fullName>
    </submittedName>
</protein>
<evidence type="ECO:0000256" key="1">
    <source>
        <dbReference type="ARBA" id="ARBA00006886"/>
    </source>
</evidence>
<dbReference type="PANTHER" id="PTHR32268">
    <property type="entry name" value="HOMOSERINE O-ACETYLTRANSFERASE"/>
    <property type="match status" value="1"/>
</dbReference>
<evidence type="ECO:0000256" key="2">
    <source>
        <dbReference type="PIRSR" id="PIRSR000443-1"/>
    </source>
</evidence>
<dbReference type="AlphaFoldDB" id="A0A127Z6N5"/>
<dbReference type="InterPro" id="IPR029058">
    <property type="entry name" value="AB_hydrolase_fold"/>
</dbReference>
<evidence type="ECO:0000313" key="4">
    <source>
        <dbReference type="EMBL" id="CDS82292.1"/>
    </source>
</evidence>
<feature type="active site" description="Nucleophile" evidence="2">
    <location>
        <position position="139"/>
    </location>
</feature>
<proteinExistence type="inferred from homology"/>
<dbReference type="PANTHER" id="PTHR32268:SF15">
    <property type="entry name" value="HOMOSERINE ACETYLTRANSFERASE FAMILY PROTEIN (AFU_ORTHOLOGUE AFUA_1G15350)"/>
    <property type="match status" value="1"/>
</dbReference>
<dbReference type="EMBL" id="LK056665">
    <property type="protein sequence ID" value="CDS82292.1"/>
    <property type="molecule type" value="Genomic_DNA"/>
</dbReference>
<feature type="active site" evidence="2">
    <location>
        <position position="325"/>
    </location>
</feature>
<sequence>MSSASLQPQDPNVKLYSLGDFELLSGETIPNAHIAFRTYGDTSNPAIVYPTWFSGTITDGNEWLIALPGQEVSTRTLDPAKFFIIVPALFGNGESSSPSNHPLGIDLPRATFYDNVRAQHKLVYDHLCVRGKVVVIGWSMGAAQSFQGASQFPDSVRAAVPFCGSARTAIHNWVFLESLKSTLQLDPKWNGGRHDANDPPEDGLKAFGTIYAGWGFSQAFYREDGFKKYYGLDGANKVLDQFWHAWSTSKDANNLVYMLHTWQHGDGGAQPRYAGASQRDVPQNKGGRLGIRGNGGAVTKEDDEAFERALKGIKCPTLIVPCKTDLYFPPEDSEQEAKIMGDTATLEVIPSIWGHWAGGPGDAKDDVKWLDDKIYNFFLKHGIVE</sequence>
<dbReference type="PIRSF" id="PIRSF000443">
    <property type="entry name" value="Homoser_Ac_trans"/>
    <property type="match status" value="1"/>
</dbReference>
<dbReference type="InterPro" id="IPR000073">
    <property type="entry name" value="AB_hydrolase_1"/>
</dbReference>
<keyword evidence="4" id="KW-0808">Transferase</keyword>
<feature type="domain" description="AB hydrolase-1" evidence="3">
    <location>
        <begin position="76"/>
        <end position="357"/>
    </location>
</feature>
<reference evidence="4" key="1">
    <citation type="submission" date="2014-06" db="EMBL/GenBank/DDBJ databases">
        <authorList>
            <person name="Ju J."/>
            <person name="Zhang J."/>
        </authorList>
    </citation>
    <scope>NUCLEOTIDE SEQUENCE</scope>
    <source>
        <strain evidence="4">SscI8</strain>
    </source>
</reference>
<dbReference type="SUPFAM" id="SSF53474">
    <property type="entry name" value="alpha/beta-Hydrolases"/>
    <property type="match status" value="1"/>
</dbReference>
<dbReference type="Pfam" id="PF00561">
    <property type="entry name" value="Abhydrolase_1"/>
    <property type="match status" value="1"/>
</dbReference>
<gene>
    <name evidence="4" type="ORF">SPSC_03111</name>
</gene>
<organism evidence="4">
    <name type="scientific">Sporisorium scitamineum</name>
    <dbReference type="NCBI Taxonomy" id="49012"/>
    <lineage>
        <taxon>Eukaryota</taxon>
        <taxon>Fungi</taxon>
        <taxon>Dikarya</taxon>
        <taxon>Basidiomycota</taxon>
        <taxon>Ustilaginomycotina</taxon>
        <taxon>Ustilaginomycetes</taxon>
        <taxon>Ustilaginales</taxon>
        <taxon>Ustilaginaceae</taxon>
        <taxon>Sporisorium</taxon>
    </lineage>
</organism>
<feature type="active site" evidence="2">
    <location>
        <position position="355"/>
    </location>
</feature>
<dbReference type="Gene3D" id="3.40.50.1820">
    <property type="entry name" value="alpha/beta hydrolase"/>
    <property type="match status" value="1"/>
</dbReference>
<dbReference type="OrthoDB" id="9972683at2759"/>
<dbReference type="GO" id="GO:0016747">
    <property type="term" value="F:acyltransferase activity, transferring groups other than amino-acyl groups"/>
    <property type="evidence" value="ECO:0007669"/>
    <property type="project" value="InterPro"/>
</dbReference>
<accession>A0A127Z6N5</accession>